<protein>
    <submittedName>
        <fullName evidence="4">Uncharacterized protein</fullName>
    </submittedName>
</protein>
<feature type="compositionally biased region" description="Basic and acidic residues" evidence="2">
    <location>
        <begin position="247"/>
        <end position="264"/>
    </location>
</feature>
<feature type="region of interest" description="Disordered" evidence="2">
    <location>
        <begin position="556"/>
        <end position="590"/>
    </location>
</feature>
<feature type="region of interest" description="Disordered" evidence="2">
    <location>
        <begin position="1"/>
        <end position="87"/>
    </location>
</feature>
<evidence type="ECO:0000256" key="1">
    <source>
        <dbReference type="SAM" id="Coils"/>
    </source>
</evidence>
<feature type="compositionally biased region" description="Basic residues" evidence="2">
    <location>
        <begin position="121"/>
        <end position="130"/>
    </location>
</feature>
<evidence type="ECO:0000313" key="5">
    <source>
        <dbReference type="Proteomes" id="UP000650833"/>
    </source>
</evidence>
<comment type="caution">
    <text evidence="4">The sequence shown here is derived from an EMBL/GenBank/DDBJ whole genome shotgun (WGS) entry which is preliminary data.</text>
</comment>
<gene>
    <name evidence="4" type="ORF">INT46_002390</name>
</gene>
<sequence length="790" mass="90220">MFTNSFKDTSQQQNKLFSNKHHSRSQSSSSSSTSAAAQNNNNNNTNDTFKLNDANSRGWLESSGVQVNPSRSVEKKSHHRKQTKELSQKDILGAVSVEDIFKLTEMTARLPEVTPQISTSKSKHKHHHRHTSEPSSTSQKPLEMAISPPITTTAPSESPIITTSSDLITSSSSKSSLSSSLEPVQEYKRSSWLHRKKKDTNKSAAASIADEFYQKNAKEDNVLSRIHSINITPLSDIKFGLKKASHQQKESDTSEPESRRHSFDNHINAQEKSLLEAKEEIEFDESKKDLHEKKPEFFLRVTNEDLEKDKDQAHAVIENQIPEEENDEEKEQVITMKFDYFTLPTEVKGLIDAYEHKGKVERKRMVVKFRKGSSLASSSDNTSSLLQEDEEDDYYDDEDEDEDDEDEDEDEDEDGSSNSKNNIYYRDLIIGEYEKINYKNNPVRDIAILTTTISDNIEFIKLIQLSSEGSLDQGPLLDLHVSMFDDQNNDSEVDNDPEEFDNILQNIQSRLVILDAFKKESNSFLQDHISTMESLSLYQHHENEIPILSRTYSQPSFTPYTEEPDTISNASSSSGSSFTSTDSLSSSSSGVILRPTREMLSHRSSYNRNAQSMYIDHTAVKTRDPFSYRQEEISCLIKSLKSELIEFKSSLHNTEDLVNDVQVDMDDFRNRMETYIKDIPESHYSALKKLEVDIESILSKRAKNPWLDTGYALLSYLLTLFALIVWIVIYILKWGKKVVLFPRKLWRDYSDYLVERNKVVKKASMRSVAAGTNASLFQRNSNQIRQRSTA</sequence>
<evidence type="ECO:0000256" key="3">
    <source>
        <dbReference type="SAM" id="Phobius"/>
    </source>
</evidence>
<keyword evidence="3" id="KW-0812">Transmembrane</keyword>
<feature type="region of interest" description="Disordered" evidence="2">
    <location>
        <begin position="241"/>
        <end position="265"/>
    </location>
</feature>
<feature type="transmembrane region" description="Helical" evidence="3">
    <location>
        <begin position="710"/>
        <end position="732"/>
    </location>
</feature>
<accession>A0A8H7QSH1</accession>
<reference evidence="4" key="1">
    <citation type="submission" date="2020-12" db="EMBL/GenBank/DDBJ databases">
        <title>Metabolic potential, ecology and presence of endohyphal bacteria is reflected in genomic diversity of Mucoromycotina.</title>
        <authorList>
            <person name="Muszewska A."/>
            <person name="Okrasinska A."/>
            <person name="Steczkiewicz K."/>
            <person name="Drgas O."/>
            <person name="Orlowska M."/>
            <person name="Perlinska-Lenart U."/>
            <person name="Aleksandrzak-Piekarczyk T."/>
            <person name="Szatraj K."/>
            <person name="Zielenkiewicz U."/>
            <person name="Pilsyk S."/>
            <person name="Malc E."/>
            <person name="Mieczkowski P."/>
            <person name="Kruszewska J.S."/>
            <person name="Biernat P."/>
            <person name="Pawlowska J."/>
        </authorList>
    </citation>
    <scope>NUCLEOTIDE SEQUENCE</scope>
    <source>
        <strain evidence="4">CBS 226.32</strain>
    </source>
</reference>
<feature type="compositionally biased region" description="Polar residues" evidence="2">
    <location>
        <begin position="1"/>
        <end position="17"/>
    </location>
</feature>
<dbReference type="AlphaFoldDB" id="A0A8H7QSH1"/>
<proteinExistence type="predicted"/>
<keyword evidence="5" id="KW-1185">Reference proteome</keyword>
<dbReference type="Proteomes" id="UP000650833">
    <property type="component" value="Unassembled WGS sequence"/>
</dbReference>
<dbReference type="OrthoDB" id="2290256at2759"/>
<feature type="compositionally biased region" description="Low complexity" evidence="2">
    <location>
        <begin position="374"/>
        <end position="386"/>
    </location>
</feature>
<organism evidence="4 5">
    <name type="scientific">Mucor plumbeus</name>
    <dbReference type="NCBI Taxonomy" id="97098"/>
    <lineage>
        <taxon>Eukaryota</taxon>
        <taxon>Fungi</taxon>
        <taxon>Fungi incertae sedis</taxon>
        <taxon>Mucoromycota</taxon>
        <taxon>Mucoromycotina</taxon>
        <taxon>Mucoromycetes</taxon>
        <taxon>Mucorales</taxon>
        <taxon>Mucorineae</taxon>
        <taxon>Mucoraceae</taxon>
        <taxon>Mucor</taxon>
    </lineage>
</organism>
<keyword evidence="3" id="KW-1133">Transmembrane helix</keyword>
<feature type="compositionally biased region" description="Low complexity" evidence="2">
    <location>
        <begin position="25"/>
        <end position="46"/>
    </location>
</feature>
<feature type="compositionally biased region" description="Low complexity" evidence="2">
    <location>
        <begin position="566"/>
        <end position="589"/>
    </location>
</feature>
<feature type="compositionally biased region" description="Acidic residues" evidence="2">
    <location>
        <begin position="387"/>
        <end position="415"/>
    </location>
</feature>
<feature type="coiled-coil region" evidence="1">
    <location>
        <begin position="267"/>
        <end position="294"/>
    </location>
</feature>
<name>A0A8H7QSH1_9FUNG</name>
<dbReference type="EMBL" id="JAEPRC010000406">
    <property type="protein sequence ID" value="KAG2197984.1"/>
    <property type="molecule type" value="Genomic_DNA"/>
</dbReference>
<keyword evidence="1" id="KW-0175">Coiled coil</keyword>
<feature type="region of interest" description="Disordered" evidence="2">
    <location>
        <begin position="112"/>
        <end position="181"/>
    </location>
</feature>
<evidence type="ECO:0000256" key="2">
    <source>
        <dbReference type="SAM" id="MobiDB-lite"/>
    </source>
</evidence>
<keyword evidence="3" id="KW-0472">Membrane</keyword>
<evidence type="ECO:0000313" key="4">
    <source>
        <dbReference type="EMBL" id="KAG2197984.1"/>
    </source>
</evidence>
<feature type="region of interest" description="Disordered" evidence="2">
    <location>
        <begin position="374"/>
        <end position="421"/>
    </location>
</feature>
<feature type="compositionally biased region" description="Low complexity" evidence="2">
    <location>
        <begin position="158"/>
        <end position="181"/>
    </location>
</feature>